<dbReference type="EMBL" id="BAABFB010000062">
    <property type="protein sequence ID" value="GAA4485296.1"/>
    <property type="molecule type" value="Genomic_DNA"/>
</dbReference>
<feature type="compositionally biased region" description="Polar residues" evidence="1">
    <location>
        <begin position="88"/>
        <end position="99"/>
    </location>
</feature>
<feature type="region of interest" description="Disordered" evidence="1">
    <location>
        <begin position="82"/>
        <end position="107"/>
    </location>
</feature>
<keyword evidence="3" id="KW-1185">Reference proteome</keyword>
<evidence type="ECO:0000256" key="1">
    <source>
        <dbReference type="SAM" id="MobiDB-lite"/>
    </source>
</evidence>
<proteinExistence type="predicted"/>
<evidence type="ECO:0000313" key="2">
    <source>
        <dbReference type="EMBL" id="GAA4485296.1"/>
    </source>
</evidence>
<dbReference type="Proteomes" id="UP001501183">
    <property type="component" value="Unassembled WGS sequence"/>
</dbReference>
<gene>
    <name evidence="2" type="ORF">GCM10023094_39920</name>
</gene>
<reference evidence="3" key="1">
    <citation type="journal article" date="2019" name="Int. J. Syst. Evol. Microbiol.">
        <title>The Global Catalogue of Microorganisms (GCM) 10K type strain sequencing project: providing services to taxonomists for standard genome sequencing and annotation.</title>
        <authorList>
            <consortium name="The Broad Institute Genomics Platform"/>
            <consortium name="The Broad Institute Genome Sequencing Center for Infectious Disease"/>
            <person name="Wu L."/>
            <person name="Ma J."/>
        </authorList>
    </citation>
    <scope>NUCLEOTIDE SEQUENCE [LARGE SCALE GENOMIC DNA]</scope>
    <source>
        <strain evidence="3">JCM 32206</strain>
    </source>
</reference>
<protein>
    <submittedName>
        <fullName evidence="2">Uncharacterized protein</fullName>
    </submittedName>
</protein>
<organism evidence="2 3">
    <name type="scientific">Rhodococcus olei</name>
    <dbReference type="NCBI Taxonomy" id="2161675"/>
    <lineage>
        <taxon>Bacteria</taxon>
        <taxon>Bacillati</taxon>
        <taxon>Actinomycetota</taxon>
        <taxon>Actinomycetes</taxon>
        <taxon>Mycobacteriales</taxon>
        <taxon>Nocardiaceae</taxon>
        <taxon>Rhodococcus</taxon>
    </lineage>
</organism>
<evidence type="ECO:0000313" key="3">
    <source>
        <dbReference type="Proteomes" id="UP001501183"/>
    </source>
</evidence>
<comment type="caution">
    <text evidence="2">The sequence shown here is derived from an EMBL/GenBank/DDBJ whole genome shotgun (WGS) entry which is preliminary data.</text>
</comment>
<name>A0ABP8PE72_9NOCA</name>
<accession>A0ABP8PE72</accession>
<sequence length="107" mass="11121">MSRNRPNERPPEQPHNYAVSEFGSTVCTLAIADTDILSIAGRRYANSYPDVRGSMAVDVAVERGGAEYDDAAISAFGVPASTAPEDSGNGTVVTASSAPATVGPPHW</sequence>